<keyword evidence="11" id="KW-1185">Reference proteome</keyword>
<evidence type="ECO:0000259" key="9">
    <source>
        <dbReference type="SMART" id="SM01190"/>
    </source>
</evidence>
<protein>
    <recommendedName>
        <fullName evidence="9">GOLD domain-containing protein</fullName>
    </recommendedName>
</protein>
<feature type="transmembrane region" description="Helical" evidence="8">
    <location>
        <begin position="99"/>
        <end position="118"/>
    </location>
</feature>
<organism evidence="10 11">
    <name type="scientific">Ranitomeya imitator</name>
    <name type="common">mimic poison frog</name>
    <dbReference type="NCBI Taxonomy" id="111125"/>
    <lineage>
        <taxon>Eukaryota</taxon>
        <taxon>Metazoa</taxon>
        <taxon>Chordata</taxon>
        <taxon>Craniata</taxon>
        <taxon>Vertebrata</taxon>
        <taxon>Euteleostomi</taxon>
        <taxon>Amphibia</taxon>
        <taxon>Batrachia</taxon>
        <taxon>Anura</taxon>
        <taxon>Neobatrachia</taxon>
        <taxon>Hyloidea</taxon>
        <taxon>Dendrobatidae</taxon>
        <taxon>Dendrobatinae</taxon>
        <taxon>Ranitomeya</taxon>
    </lineage>
</organism>
<dbReference type="Pfam" id="PF01105">
    <property type="entry name" value="EMP24_GP25L"/>
    <property type="match status" value="1"/>
</dbReference>
<keyword evidence="7 8" id="KW-0472">Membrane</keyword>
<reference evidence="10" key="1">
    <citation type="submission" date="2023-07" db="EMBL/GenBank/DDBJ databases">
        <authorList>
            <person name="Stuckert A."/>
        </authorList>
    </citation>
    <scope>NUCLEOTIDE SEQUENCE</scope>
</reference>
<sequence>MMSSDLSTLSLRKLEEKKEDMADRHSGILKSRERVHLDVQVGEHPLDYASVDPKDKVKEVSYSLEHLRGEVDHITKDQEYQRNREEYYRRKSEDMNGNVLWWAIAQIVILTTVGIWQIKHLKDFLIAKKVV</sequence>
<comment type="caution">
    <text evidence="10">The sequence shown here is derived from an EMBL/GenBank/DDBJ whole genome shotgun (WGS) entry which is preliminary data.</text>
</comment>
<dbReference type="PANTHER" id="PTHR22811">
    <property type="entry name" value="TRANSMEMBRANE EMP24 DOMAIN-CONTAINING PROTEIN"/>
    <property type="match status" value="1"/>
</dbReference>
<evidence type="ECO:0000256" key="7">
    <source>
        <dbReference type="ARBA" id="ARBA00023136"/>
    </source>
</evidence>
<proteinExistence type="inferred from homology"/>
<evidence type="ECO:0000256" key="5">
    <source>
        <dbReference type="ARBA" id="ARBA00022824"/>
    </source>
</evidence>
<evidence type="ECO:0000313" key="11">
    <source>
        <dbReference type="Proteomes" id="UP001176940"/>
    </source>
</evidence>
<name>A0ABN9L8I5_9NEOB</name>
<feature type="domain" description="GOLD" evidence="9">
    <location>
        <begin position="1"/>
        <end position="126"/>
    </location>
</feature>
<evidence type="ECO:0000256" key="3">
    <source>
        <dbReference type="ARBA" id="ARBA00022692"/>
    </source>
</evidence>
<dbReference type="SMART" id="SM01190">
    <property type="entry name" value="EMP24_GP25L"/>
    <property type="match status" value="1"/>
</dbReference>
<evidence type="ECO:0000256" key="6">
    <source>
        <dbReference type="ARBA" id="ARBA00022989"/>
    </source>
</evidence>
<evidence type="ECO:0000256" key="4">
    <source>
        <dbReference type="ARBA" id="ARBA00022729"/>
    </source>
</evidence>
<evidence type="ECO:0000256" key="1">
    <source>
        <dbReference type="ARBA" id="ARBA00004115"/>
    </source>
</evidence>
<dbReference type="InterPro" id="IPR009038">
    <property type="entry name" value="GOLD_dom"/>
</dbReference>
<dbReference type="InterPro" id="IPR015720">
    <property type="entry name" value="Emp24-like"/>
</dbReference>
<evidence type="ECO:0000313" key="10">
    <source>
        <dbReference type="EMBL" id="CAJ0935841.1"/>
    </source>
</evidence>
<dbReference type="EMBL" id="CAUEEQ010011825">
    <property type="protein sequence ID" value="CAJ0935841.1"/>
    <property type="molecule type" value="Genomic_DNA"/>
</dbReference>
<accession>A0ABN9L8I5</accession>
<evidence type="ECO:0000256" key="8">
    <source>
        <dbReference type="SAM" id="Phobius"/>
    </source>
</evidence>
<comment type="similarity">
    <text evidence="2">Belongs to the EMP24/GP25L family.</text>
</comment>
<keyword evidence="6 8" id="KW-1133">Transmembrane helix</keyword>
<evidence type="ECO:0000256" key="2">
    <source>
        <dbReference type="ARBA" id="ARBA00007104"/>
    </source>
</evidence>
<keyword evidence="5" id="KW-0256">Endoplasmic reticulum</keyword>
<keyword evidence="3 8" id="KW-0812">Transmembrane</keyword>
<comment type="subcellular location">
    <subcellularLocation>
        <location evidence="1">Endoplasmic reticulum membrane</location>
        <topology evidence="1">Single-pass type I membrane protein</topology>
    </subcellularLocation>
</comment>
<keyword evidence="4" id="KW-0732">Signal</keyword>
<gene>
    <name evidence="10" type="ORF">RIMI_LOCUS6539592</name>
</gene>
<dbReference type="Proteomes" id="UP001176940">
    <property type="component" value="Unassembled WGS sequence"/>
</dbReference>